<proteinExistence type="predicted"/>
<dbReference type="Gene3D" id="3.40.50.300">
    <property type="entry name" value="P-loop containing nucleotide triphosphate hydrolases"/>
    <property type="match status" value="1"/>
</dbReference>
<dbReference type="SUPFAM" id="SSF52540">
    <property type="entry name" value="P-loop containing nucleoside triphosphate hydrolases"/>
    <property type="match status" value="1"/>
</dbReference>
<name>A0A1F8GUH7_9BACT</name>
<evidence type="ECO:0000313" key="1">
    <source>
        <dbReference type="EMBL" id="OGN29077.1"/>
    </source>
</evidence>
<dbReference type="AlphaFoldDB" id="A0A1F8GUH7"/>
<dbReference type="Proteomes" id="UP000179047">
    <property type="component" value="Unassembled WGS sequence"/>
</dbReference>
<protein>
    <submittedName>
        <fullName evidence="1">Uncharacterized protein</fullName>
    </submittedName>
</protein>
<dbReference type="PIRSF" id="PIRSF037081">
    <property type="entry name" value="P-loop_All4644_prd"/>
    <property type="match status" value="1"/>
</dbReference>
<gene>
    <name evidence="1" type="ORF">A3A33_00275</name>
</gene>
<sequence length="160" mass="18387">MCGLAFSGKSTLARKIAEHTDNKLVAFDKLWVEQDKEKPVPKGAEGWRYIRDLAQKNVLDYLQAGKSVVYDDNNPRKEHREELRVVAKKAGAEAVVIYLDTSLDVIRAREEANRSSQDRHDVEPENFEKVMKDLEVPTIDENTIVFRPEMNINDFIKKLS</sequence>
<dbReference type="EMBL" id="MGKP01000010">
    <property type="protein sequence ID" value="OGN29077.1"/>
    <property type="molecule type" value="Genomic_DNA"/>
</dbReference>
<dbReference type="Pfam" id="PF13671">
    <property type="entry name" value="AAA_33"/>
    <property type="match status" value="1"/>
</dbReference>
<dbReference type="InterPro" id="IPR027417">
    <property type="entry name" value="P-loop_NTPase"/>
</dbReference>
<reference evidence="1 2" key="1">
    <citation type="journal article" date="2016" name="Nat. Commun.">
        <title>Thousands of microbial genomes shed light on interconnected biogeochemical processes in an aquifer system.</title>
        <authorList>
            <person name="Anantharaman K."/>
            <person name="Brown C.T."/>
            <person name="Hug L.A."/>
            <person name="Sharon I."/>
            <person name="Castelle C.J."/>
            <person name="Probst A.J."/>
            <person name="Thomas B.C."/>
            <person name="Singh A."/>
            <person name="Wilkins M.J."/>
            <person name="Karaoz U."/>
            <person name="Brodie E.L."/>
            <person name="Williams K.H."/>
            <person name="Hubbard S.S."/>
            <person name="Banfield J.F."/>
        </authorList>
    </citation>
    <scope>NUCLEOTIDE SEQUENCE [LARGE SCALE GENOMIC DNA]</scope>
</reference>
<dbReference type="STRING" id="1802701.A3A33_00275"/>
<organism evidence="1 2">
    <name type="scientific">Candidatus Yanofskybacteria bacterium RIFCSPLOWO2_01_FULL_49_25</name>
    <dbReference type="NCBI Taxonomy" id="1802701"/>
    <lineage>
        <taxon>Bacteria</taxon>
        <taxon>Candidatus Yanofskyibacteriota</taxon>
    </lineage>
</organism>
<evidence type="ECO:0000313" key="2">
    <source>
        <dbReference type="Proteomes" id="UP000179047"/>
    </source>
</evidence>
<comment type="caution">
    <text evidence="1">The sequence shown here is derived from an EMBL/GenBank/DDBJ whole genome shotgun (WGS) entry which is preliminary data.</text>
</comment>
<accession>A0A1F8GUH7</accession>
<dbReference type="InterPro" id="IPR017101">
    <property type="entry name" value="P-loop_ATP/GTP-bd_All4644_prd"/>
</dbReference>